<dbReference type="SUPFAM" id="SSF50729">
    <property type="entry name" value="PH domain-like"/>
    <property type="match status" value="1"/>
</dbReference>
<dbReference type="PANTHER" id="PTHR46006:SF5">
    <property type="entry name" value="DH DOMAIN-CONTAINING PROTEIN"/>
    <property type="match status" value="1"/>
</dbReference>
<feature type="compositionally biased region" description="Basic and acidic residues" evidence="4">
    <location>
        <begin position="469"/>
        <end position="486"/>
    </location>
</feature>
<evidence type="ECO:0000256" key="3">
    <source>
        <dbReference type="SAM" id="Coils"/>
    </source>
</evidence>
<feature type="compositionally biased region" description="Basic and acidic residues" evidence="4">
    <location>
        <begin position="241"/>
        <end position="258"/>
    </location>
</feature>
<dbReference type="Proteomes" id="UP000494165">
    <property type="component" value="Unassembled WGS sequence"/>
</dbReference>
<dbReference type="CDD" id="cd00160">
    <property type="entry name" value="RhoGEF"/>
    <property type="match status" value="1"/>
</dbReference>
<feature type="region of interest" description="Disordered" evidence="4">
    <location>
        <begin position="202"/>
        <end position="258"/>
    </location>
</feature>
<dbReference type="InterPro" id="IPR000219">
    <property type="entry name" value="DH_dom"/>
</dbReference>
<dbReference type="Gene3D" id="1.20.900.10">
    <property type="entry name" value="Dbl homology (DH) domain"/>
    <property type="match status" value="1"/>
</dbReference>
<feature type="compositionally biased region" description="Pro residues" evidence="4">
    <location>
        <begin position="297"/>
        <end position="311"/>
    </location>
</feature>
<evidence type="ECO:0000259" key="5">
    <source>
        <dbReference type="PROSITE" id="PS50010"/>
    </source>
</evidence>
<comment type="caution">
    <text evidence="6">The sequence shown here is derived from an EMBL/GenBank/DDBJ whole genome shotgun (WGS) entry which is preliminary data.</text>
</comment>
<sequence length="1282" mass="141870">MPPFVVEPTYAYLPRPAMMVGSVSRGTYQKSKKSWLRLAKEKKNQHVNVVQQHPPQIHPAALLHRDYLQEYREKYGLLAPDHLDPWNSPLRQYVHPAVVAAASPAVPPAAEFTSICACPGTKKMGKVCKTCGQRAAKGTVRGGTITRGTAKVRPALPLAGPTATIKPMRLRPTPTTPSDEEANIAPEVDPYDMVRRSRLAYKEQMSGRARSKSLSPIRARLSDRADEWVSTSDTSDEASSGDERGEPEGAPEPRRSILECDVTAYELIGKYLKHSESDELDDNAVVAATATAAASIPSPPAEEAPAPPAAPELPRTNSLPSLAEKLPTPKPPPRRRRLKKVSIKSILKKTSVSSEEGYGTLGPSGMHIPTYQEFKQRKKQVQFKSDELRKCQPEKPGTGGNDLGPGRAAAQVGFSGVAAAASVAAAAAESERPAQSQRDCAQDNTAADAAADNPAEHVYDTVRDTVGQDDDKRPAAVPENEERRPAEAAPVAPSRGGRSSSSRRREGGSIVHVRGDHHNLFLDTMRLRVSHRRVDSRQVFPAQPMERMLSPPRPREPPPPPPSASPNKGEVVVVSNGSPLTGRTVVTVNNQDSLTLRINVGGPAEDTANTTIVTLNGDDSFSSTTSVPHICTKMGEVTVADSSIVQKVENTRRCRVSTEAPYVSIRVNQPEEEPYVSVVCSESGKDDPSITDDEASNGSSKVYVTVEDEDEEFDDEEIEDHYEMIRDPIDVIRDPIYEEISPPPPSARSIFEGASKYDILQYLAGAKERGLHCPPVLDLPALRNSISAPMELASHVSDSSEDSNPPLRSSPTKSRRSSAEIERNDSGVGSETSQSSRSRWLLQRKTNPEQGDLLCEDCEQNVEPQVTDSGVVYAPLVCRKCGKRRSERREIITELLETEIKYGRDLHIMMEEFYRPMLVAGLLTQEQLDAIFLNVPELLEMSKQLAERLQDAVDIALDQGDEDLLTVNVGRQFISCTKMLNAFENYCIRQGAASVLLASLEKEKELLKIFLRVSQMENAVLRRMNLNSFLMVPVQRVTKYPLLLSRLHKTTPPHHQARDLLKQAQQKIEAHLEHMNAEAKEISSTKLWRRISIINVPGRRSNSEADLNIKLRKLALEVLGWNPEISQFVMEGRLLFTQPTDSNWRKGRTIKLSHLNALLVTLGKPNENYRPESAQSRDLTFPKATGIQEACLLLLKDKAGRCTMLREPLSLDKCIVCTEVPDVEDCFEVQEIATRDTFIFKSEDKTKEWVRALQYHAQSLGGWRRRRNALANIMMNGMVPRS</sequence>
<reference evidence="6 7" key="1">
    <citation type="submission" date="2020-04" db="EMBL/GenBank/DDBJ databases">
        <authorList>
            <person name="Alioto T."/>
            <person name="Alioto T."/>
            <person name="Gomez Garrido J."/>
        </authorList>
    </citation>
    <scope>NUCLEOTIDE SEQUENCE [LARGE SCALE GENOMIC DNA]</scope>
</reference>
<dbReference type="Pfam" id="PF00621">
    <property type="entry name" value="RhoGEF"/>
    <property type="match status" value="1"/>
</dbReference>
<feature type="region of interest" description="Disordered" evidence="4">
    <location>
        <begin position="533"/>
        <end position="569"/>
    </location>
</feature>
<keyword evidence="7" id="KW-1185">Reference proteome</keyword>
<dbReference type="GO" id="GO:0035025">
    <property type="term" value="P:positive regulation of Rho protein signal transduction"/>
    <property type="evidence" value="ECO:0007669"/>
    <property type="project" value="TreeGrafter"/>
</dbReference>
<evidence type="ECO:0000313" key="6">
    <source>
        <dbReference type="EMBL" id="CAB3367727.1"/>
    </source>
</evidence>
<dbReference type="InterPro" id="IPR035899">
    <property type="entry name" value="DBL_dom_sf"/>
</dbReference>
<protein>
    <recommendedName>
        <fullName evidence="5">DH domain-containing protein</fullName>
    </recommendedName>
</protein>
<evidence type="ECO:0000313" key="7">
    <source>
        <dbReference type="Proteomes" id="UP000494165"/>
    </source>
</evidence>
<dbReference type="GO" id="GO:0005085">
    <property type="term" value="F:guanyl-nucleotide exchange factor activity"/>
    <property type="evidence" value="ECO:0007669"/>
    <property type="project" value="InterPro"/>
</dbReference>
<feature type="compositionally biased region" description="Polar residues" evidence="4">
    <location>
        <begin position="802"/>
        <end position="812"/>
    </location>
</feature>
<dbReference type="SUPFAM" id="SSF48065">
    <property type="entry name" value="DBL homology domain (DH-domain)"/>
    <property type="match status" value="1"/>
</dbReference>
<organism evidence="6 7">
    <name type="scientific">Cloeon dipterum</name>
    <dbReference type="NCBI Taxonomy" id="197152"/>
    <lineage>
        <taxon>Eukaryota</taxon>
        <taxon>Metazoa</taxon>
        <taxon>Ecdysozoa</taxon>
        <taxon>Arthropoda</taxon>
        <taxon>Hexapoda</taxon>
        <taxon>Insecta</taxon>
        <taxon>Pterygota</taxon>
        <taxon>Palaeoptera</taxon>
        <taxon>Ephemeroptera</taxon>
        <taxon>Pisciforma</taxon>
        <taxon>Baetidae</taxon>
        <taxon>Cloeon</taxon>
    </lineage>
</organism>
<feature type="compositionally biased region" description="Low complexity" evidence="4">
    <location>
        <begin position="487"/>
        <end position="500"/>
    </location>
</feature>
<feature type="compositionally biased region" description="Basic and acidic residues" evidence="4">
    <location>
        <begin position="384"/>
        <end position="393"/>
    </location>
</feature>
<keyword evidence="3" id="KW-0175">Coiled coil</keyword>
<feature type="region of interest" description="Disordered" evidence="4">
    <location>
        <begin position="429"/>
        <end position="511"/>
    </location>
</feature>
<accession>A0A8S1CEH6</accession>
<dbReference type="FunFam" id="1.20.900.10:FF:000038">
    <property type="entry name" value="Myosin-M heavy chain"/>
    <property type="match status" value="1"/>
</dbReference>
<feature type="region of interest" description="Disordered" evidence="4">
    <location>
        <begin position="793"/>
        <end position="839"/>
    </location>
</feature>
<dbReference type="InterPro" id="IPR051480">
    <property type="entry name" value="Endocytic_GEF_Adapter"/>
</dbReference>
<dbReference type="EMBL" id="CADEPI010000033">
    <property type="protein sequence ID" value="CAB3367727.1"/>
    <property type="molecule type" value="Genomic_DNA"/>
</dbReference>
<proteinExistence type="predicted"/>
<dbReference type="PANTHER" id="PTHR46006">
    <property type="entry name" value="RHO GUANINE NUCLEOTIDE EXCHANGE FACTOR AT 64C, ISOFORM A"/>
    <property type="match status" value="1"/>
</dbReference>
<keyword evidence="2" id="KW-0963">Cytoplasm</keyword>
<feature type="region of interest" description="Disordered" evidence="4">
    <location>
        <begin position="294"/>
        <end position="345"/>
    </location>
</feature>
<dbReference type="CDD" id="cd00821">
    <property type="entry name" value="PH"/>
    <property type="match status" value="1"/>
</dbReference>
<dbReference type="GO" id="GO:0031097">
    <property type="term" value="C:medial cortex"/>
    <property type="evidence" value="ECO:0007669"/>
    <property type="project" value="UniProtKB-ARBA"/>
</dbReference>
<evidence type="ECO:0000256" key="4">
    <source>
        <dbReference type="SAM" id="MobiDB-lite"/>
    </source>
</evidence>
<evidence type="ECO:0000256" key="1">
    <source>
        <dbReference type="ARBA" id="ARBA00004496"/>
    </source>
</evidence>
<feature type="region of interest" description="Disordered" evidence="4">
    <location>
        <begin position="376"/>
        <end position="408"/>
    </location>
</feature>
<dbReference type="SMART" id="SM00325">
    <property type="entry name" value="RhoGEF"/>
    <property type="match status" value="1"/>
</dbReference>
<name>A0A8S1CEH6_9INSE</name>
<feature type="coiled-coil region" evidence="3">
    <location>
        <begin position="1054"/>
        <end position="1081"/>
    </location>
</feature>
<feature type="compositionally biased region" description="Basic residues" evidence="4">
    <location>
        <begin position="332"/>
        <end position="342"/>
    </location>
</feature>
<dbReference type="OrthoDB" id="2015333at2759"/>
<gene>
    <name evidence="6" type="ORF">CLODIP_2_CD11762</name>
</gene>
<evidence type="ECO:0000256" key="2">
    <source>
        <dbReference type="ARBA" id="ARBA00022490"/>
    </source>
</evidence>
<feature type="compositionally biased region" description="Low complexity" evidence="4">
    <location>
        <begin position="442"/>
        <end position="453"/>
    </location>
</feature>
<comment type="subcellular location">
    <subcellularLocation>
        <location evidence="1">Cytoplasm</location>
    </subcellularLocation>
</comment>
<feature type="compositionally biased region" description="Basic and acidic residues" evidence="4">
    <location>
        <begin position="454"/>
        <end position="463"/>
    </location>
</feature>
<dbReference type="PROSITE" id="PS50010">
    <property type="entry name" value="DH_2"/>
    <property type="match status" value="1"/>
</dbReference>
<feature type="domain" description="DH" evidence="5">
    <location>
        <begin position="887"/>
        <end position="1078"/>
    </location>
</feature>